<name>A0A0L6UXR8_9BASI</name>
<protein>
    <submittedName>
        <fullName evidence="1">Uncharacterized protein</fullName>
    </submittedName>
</protein>
<dbReference type="EMBL" id="LAVV01008355">
    <property type="protein sequence ID" value="KNZ53022.1"/>
    <property type="molecule type" value="Genomic_DNA"/>
</dbReference>
<accession>A0A0L6UXR8</accession>
<dbReference type="Proteomes" id="UP000037035">
    <property type="component" value="Unassembled WGS sequence"/>
</dbReference>
<evidence type="ECO:0000313" key="2">
    <source>
        <dbReference type="Proteomes" id="UP000037035"/>
    </source>
</evidence>
<keyword evidence="2" id="KW-1185">Reference proteome</keyword>
<evidence type="ECO:0000313" key="1">
    <source>
        <dbReference type="EMBL" id="KNZ53022.1"/>
    </source>
</evidence>
<comment type="caution">
    <text evidence="1">The sequence shown here is derived from an EMBL/GenBank/DDBJ whole genome shotgun (WGS) entry which is preliminary data.</text>
</comment>
<proteinExistence type="predicted"/>
<dbReference type="STRING" id="27349.A0A0L6UXR8"/>
<gene>
    <name evidence="1" type="ORF">VP01_3368g1</name>
</gene>
<dbReference type="AlphaFoldDB" id="A0A0L6UXR8"/>
<dbReference type="VEuPathDB" id="FungiDB:VP01_3368g1"/>
<reference evidence="1 2" key="1">
    <citation type="submission" date="2015-08" db="EMBL/GenBank/DDBJ databases">
        <title>Next Generation Sequencing and Analysis of the Genome of Puccinia sorghi L Schw, the Causal Agent of Maize Common Rust.</title>
        <authorList>
            <person name="Rochi L."/>
            <person name="Burguener G."/>
            <person name="Darino M."/>
            <person name="Turjanski A."/>
            <person name="Kreff E."/>
            <person name="Dieguez M.J."/>
            <person name="Sacco F."/>
        </authorList>
    </citation>
    <scope>NUCLEOTIDE SEQUENCE [LARGE SCALE GENOMIC DNA]</scope>
    <source>
        <strain evidence="1 2">RO10H11247</strain>
    </source>
</reference>
<sequence length="352" mass="39010">MALFPWPSTPHHQGKFSSPQSHFFIKRQGTNAGPTVNYNLTRGRRVSVVSNPNNLCYAFRSSVGPSTGISGANTIVKPSARKMDHEAADEALEPEFVIQRLEEAFLAIYPAEKVSESLQAVQELAASLARLADLSGPSKHLTLNKLQALSCSALPSPCWIYWKDFYLALHPHMPIGPLDVHGIDYFAHLARVIAKQDDMGLELYFHWLIIILMRRKDCQGETKLEFGPTLLKKLFLGSDEAISAPIHAQSPRVIEGPPAEQDQSSELAAIQEDNWVLTLHRLALIKTRRALSEGTLRWNVLDTKPSAFPSLILMGDRLYIPLSVLQAPLLYPSSADLPKSLIFVSPSLCDVT</sequence>
<organism evidence="1 2">
    <name type="scientific">Puccinia sorghi</name>
    <dbReference type="NCBI Taxonomy" id="27349"/>
    <lineage>
        <taxon>Eukaryota</taxon>
        <taxon>Fungi</taxon>
        <taxon>Dikarya</taxon>
        <taxon>Basidiomycota</taxon>
        <taxon>Pucciniomycotina</taxon>
        <taxon>Pucciniomycetes</taxon>
        <taxon>Pucciniales</taxon>
        <taxon>Pucciniaceae</taxon>
        <taxon>Puccinia</taxon>
    </lineage>
</organism>
<dbReference type="OrthoDB" id="6475849at2759"/>